<dbReference type="GO" id="GO:0010181">
    <property type="term" value="F:FMN binding"/>
    <property type="evidence" value="ECO:0007669"/>
    <property type="project" value="UniProtKB-UniRule"/>
</dbReference>
<feature type="binding site" evidence="11">
    <location>
        <position position="169"/>
    </location>
    <ligand>
        <name>substrate</name>
    </ligand>
</feature>
<evidence type="ECO:0000256" key="2">
    <source>
        <dbReference type="ARBA" id="ARBA00022490"/>
    </source>
</evidence>
<evidence type="ECO:0000313" key="13">
    <source>
        <dbReference type="EMBL" id="SMC87866.1"/>
    </source>
</evidence>
<dbReference type="HAMAP" id="MF_00354">
    <property type="entry name" value="Idi_2"/>
    <property type="match status" value="1"/>
</dbReference>
<keyword evidence="6 11" id="KW-0460">Magnesium</keyword>
<dbReference type="InterPro" id="IPR011179">
    <property type="entry name" value="IPdP_isomerase"/>
</dbReference>
<accession>A0A1W2CSD2</accession>
<evidence type="ECO:0000256" key="7">
    <source>
        <dbReference type="ARBA" id="ARBA00022857"/>
    </source>
</evidence>
<evidence type="ECO:0000256" key="5">
    <source>
        <dbReference type="ARBA" id="ARBA00022723"/>
    </source>
</evidence>
<dbReference type="GO" id="GO:0000287">
    <property type="term" value="F:magnesium ion binding"/>
    <property type="evidence" value="ECO:0007669"/>
    <property type="project" value="UniProtKB-UniRule"/>
</dbReference>
<dbReference type="Pfam" id="PF01070">
    <property type="entry name" value="FMN_dh"/>
    <property type="match status" value="1"/>
</dbReference>
<comment type="similarity">
    <text evidence="11">Belongs to the IPP isomerase type 2 family.</text>
</comment>
<feature type="domain" description="FMN-dependent dehydrogenase" evidence="12">
    <location>
        <begin position="185"/>
        <end position="343"/>
    </location>
</feature>
<dbReference type="GO" id="GO:0004452">
    <property type="term" value="F:isopentenyl-diphosphate delta-isomerase activity"/>
    <property type="evidence" value="ECO:0007669"/>
    <property type="project" value="UniProtKB-UniRule"/>
</dbReference>
<protein>
    <recommendedName>
        <fullName evidence="11">Isopentenyl-diphosphate delta-isomerase</fullName>
        <shortName evidence="11">IPP isomerase</shortName>
        <ecNumber evidence="11">5.3.3.2</ecNumber>
    </recommendedName>
    <alternativeName>
        <fullName evidence="11">Isopentenyl diphosphate:dimethylallyl diphosphate isomerase</fullName>
    </alternativeName>
    <alternativeName>
        <fullName evidence="11">Isopentenyl pyrophosphate isomerase</fullName>
    </alternativeName>
    <alternativeName>
        <fullName evidence="11">Type 2 isopentenyl diphosphate isomerase</fullName>
        <shortName evidence="11">IDI-2</shortName>
    </alternativeName>
</protein>
<dbReference type="EC" id="5.3.3.2" evidence="11"/>
<dbReference type="OrthoDB" id="9795032at2"/>
<dbReference type="GO" id="GO:0070402">
    <property type="term" value="F:NADPH binding"/>
    <property type="evidence" value="ECO:0007669"/>
    <property type="project" value="UniProtKB-UniRule"/>
</dbReference>
<keyword evidence="8 11" id="KW-0414">Isoprene biosynthesis</keyword>
<evidence type="ECO:0000256" key="8">
    <source>
        <dbReference type="ARBA" id="ARBA00023229"/>
    </source>
</evidence>
<feature type="binding site" evidence="11">
    <location>
        <position position="231"/>
    </location>
    <ligand>
        <name>FMN</name>
        <dbReference type="ChEBI" id="CHEBI:58210"/>
    </ligand>
</feature>
<evidence type="ECO:0000256" key="1">
    <source>
        <dbReference type="ARBA" id="ARBA00001917"/>
    </source>
</evidence>
<comment type="cofactor">
    <cofactor evidence="11">
        <name>NADPH</name>
        <dbReference type="ChEBI" id="CHEBI:57783"/>
    </cofactor>
</comment>
<comment type="cofactor">
    <cofactor evidence="11">
        <name>Mg(2+)</name>
        <dbReference type="ChEBI" id="CHEBI:18420"/>
    </cofactor>
</comment>
<proteinExistence type="inferred from homology"/>
<dbReference type="NCBIfam" id="TIGR02151">
    <property type="entry name" value="IPP_isom_2"/>
    <property type="match status" value="1"/>
</dbReference>
<dbReference type="InterPro" id="IPR013785">
    <property type="entry name" value="Aldolase_TIM"/>
</dbReference>
<name>A0A1W2CSD2_9HYPH</name>
<comment type="caution">
    <text evidence="11">Lacks conserved residue(s) required for the propagation of feature annotation.</text>
</comment>
<dbReference type="SUPFAM" id="SSF51395">
    <property type="entry name" value="FMN-linked oxidoreductases"/>
    <property type="match status" value="1"/>
</dbReference>
<dbReference type="Gene3D" id="3.20.20.70">
    <property type="entry name" value="Aldolase class I"/>
    <property type="match status" value="1"/>
</dbReference>
<dbReference type="AlphaFoldDB" id="A0A1W2CSD2"/>
<feature type="binding site" evidence="11">
    <location>
        <begin position="105"/>
        <end position="107"/>
    </location>
    <ligand>
        <name>substrate</name>
    </ligand>
</feature>
<feature type="binding site" evidence="11">
    <location>
        <position position="134"/>
    </location>
    <ligand>
        <name>FMN</name>
        <dbReference type="ChEBI" id="CHEBI:58210"/>
    </ligand>
</feature>
<dbReference type="GO" id="GO:0016491">
    <property type="term" value="F:oxidoreductase activity"/>
    <property type="evidence" value="ECO:0007669"/>
    <property type="project" value="InterPro"/>
</dbReference>
<dbReference type="CDD" id="cd02811">
    <property type="entry name" value="IDI-2_FMN"/>
    <property type="match status" value="1"/>
</dbReference>
<dbReference type="PANTHER" id="PTHR43665:SF1">
    <property type="entry name" value="ISOPENTENYL-DIPHOSPHATE DELTA-ISOMERASE"/>
    <property type="match status" value="1"/>
</dbReference>
<feature type="binding site" evidence="11">
    <location>
        <position position="170"/>
    </location>
    <ligand>
        <name>Mg(2+)</name>
        <dbReference type="ChEBI" id="CHEBI:18420"/>
    </ligand>
</feature>
<gene>
    <name evidence="11" type="primary">fni</name>
    <name evidence="13" type="ORF">SAMN06297251_11168</name>
</gene>
<dbReference type="InterPro" id="IPR000262">
    <property type="entry name" value="FMN-dep_DH"/>
</dbReference>
<evidence type="ECO:0000256" key="4">
    <source>
        <dbReference type="ARBA" id="ARBA00022643"/>
    </source>
</evidence>
<comment type="catalytic activity">
    <reaction evidence="11">
        <text>isopentenyl diphosphate = dimethylallyl diphosphate</text>
        <dbReference type="Rhea" id="RHEA:23284"/>
        <dbReference type="ChEBI" id="CHEBI:57623"/>
        <dbReference type="ChEBI" id="CHEBI:128769"/>
        <dbReference type="EC" id="5.3.3.2"/>
    </reaction>
</comment>
<keyword evidence="9 11" id="KW-0413">Isomerase</keyword>
<keyword evidence="2 11" id="KW-0963">Cytoplasm</keyword>
<keyword evidence="7 11" id="KW-0521">NADP</keyword>
<dbReference type="PANTHER" id="PTHR43665">
    <property type="entry name" value="ISOPENTENYL-DIPHOSPHATE DELTA-ISOMERASE"/>
    <property type="match status" value="1"/>
</dbReference>
<keyword evidence="14" id="KW-1185">Reference proteome</keyword>
<sequence length="354" mass="36490">MEKGSGRAPQSDIDTRKSDHLDIVLEPRLAGRRAASGLDDIRFEHCALPEIALSEIDLSVSFLGRRLDAPLLISSMTGGPERAARINAHLAEAAEKLKIALAIGSQRIAIEGRASGGLDRSLRERAPSVPLLANIGGAQLVLGYGEAEAMRAVEMIGADALIVHLNPLQEAVQTGGDTDWRGVLAAIEHLASTLPVPIVAKEVGAGLSGSVARRLVEAGVSIIDVAGAGGTSWAAVEAERTDNPSAQATAMLFSDWGIPTARALADVRRACPQATIVGSGGIRTGLDAARAIRCGADLVGQAAASLAAADRSSEAVVAHFSDVVSALKIACFCTGSPSLKALRTAPLIEAPSFL</sequence>
<feature type="binding site" evidence="11">
    <location>
        <begin position="75"/>
        <end position="77"/>
    </location>
    <ligand>
        <name>FMN</name>
        <dbReference type="ChEBI" id="CHEBI:58210"/>
    </ligand>
</feature>
<dbReference type="PIRSF" id="PIRSF003314">
    <property type="entry name" value="IPP_isomerase"/>
    <property type="match status" value="1"/>
</dbReference>
<feature type="binding site" evidence="11">
    <location>
        <begin position="302"/>
        <end position="303"/>
    </location>
    <ligand>
        <name>FMN</name>
        <dbReference type="ChEBI" id="CHEBI:58210"/>
    </ligand>
</feature>
<evidence type="ECO:0000256" key="9">
    <source>
        <dbReference type="ARBA" id="ARBA00023235"/>
    </source>
</evidence>
<evidence type="ECO:0000259" key="12">
    <source>
        <dbReference type="Pfam" id="PF01070"/>
    </source>
</evidence>
<evidence type="ECO:0000256" key="10">
    <source>
        <dbReference type="ARBA" id="ARBA00025810"/>
    </source>
</evidence>
<evidence type="ECO:0000313" key="14">
    <source>
        <dbReference type="Proteomes" id="UP000192656"/>
    </source>
</evidence>
<evidence type="ECO:0000256" key="11">
    <source>
        <dbReference type="HAMAP-Rule" id="MF_00354"/>
    </source>
</evidence>
<comment type="subcellular location">
    <subcellularLocation>
        <location evidence="11">Cytoplasm</location>
    </subcellularLocation>
</comment>
<dbReference type="GO" id="GO:0008299">
    <property type="term" value="P:isoprenoid biosynthetic process"/>
    <property type="evidence" value="ECO:0007669"/>
    <property type="project" value="UniProtKB-UniRule"/>
</dbReference>
<comment type="subunit">
    <text evidence="10 11">Homooctamer. Dimer of tetramers.</text>
</comment>
<dbReference type="GO" id="GO:0005737">
    <property type="term" value="C:cytoplasm"/>
    <property type="evidence" value="ECO:0007669"/>
    <property type="project" value="UniProtKB-SubCell"/>
</dbReference>
<comment type="function">
    <text evidence="11">Involved in the biosynthesis of isoprenoids. Catalyzes the 1,3-allylic rearrangement of the homoallylic substrate isopentenyl (IPP) to its allylic isomer, dimethylallyl diphosphate (DMAPP).</text>
</comment>
<organism evidence="13 14">
    <name type="scientific">Fulvimarina manganoxydans</name>
    <dbReference type="NCBI Taxonomy" id="937218"/>
    <lineage>
        <taxon>Bacteria</taxon>
        <taxon>Pseudomonadati</taxon>
        <taxon>Pseudomonadota</taxon>
        <taxon>Alphaproteobacteria</taxon>
        <taxon>Hyphomicrobiales</taxon>
        <taxon>Aurantimonadaceae</taxon>
        <taxon>Fulvimarina</taxon>
    </lineage>
</organism>
<dbReference type="STRING" id="937218.SAMN06297251_11168"/>
<feature type="binding site" evidence="11">
    <location>
        <position position="105"/>
    </location>
    <ligand>
        <name>FMN</name>
        <dbReference type="ChEBI" id="CHEBI:58210"/>
    </ligand>
</feature>
<keyword evidence="4 11" id="KW-0288">FMN</keyword>
<feature type="binding site" evidence="11">
    <location>
        <begin position="16"/>
        <end position="17"/>
    </location>
    <ligand>
        <name>substrate</name>
    </ligand>
</feature>
<keyword evidence="5 11" id="KW-0479">Metal-binding</keyword>
<feature type="binding site" evidence="11">
    <location>
        <position position="201"/>
    </location>
    <ligand>
        <name>FMN</name>
        <dbReference type="ChEBI" id="CHEBI:58210"/>
    </ligand>
</feature>
<dbReference type="EMBL" id="FWXR01000011">
    <property type="protein sequence ID" value="SMC87866.1"/>
    <property type="molecule type" value="Genomic_DNA"/>
</dbReference>
<keyword evidence="3 11" id="KW-0285">Flavoprotein</keyword>
<comment type="cofactor">
    <cofactor evidence="1 11">
        <name>FMN</name>
        <dbReference type="ChEBI" id="CHEBI:58210"/>
    </cofactor>
</comment>
<dbReference type="Proteomes" id="UP000192656">
    <property type="component" value="Unassembled WGS sequence"/>
</dbReference>
<feature type="binding site" evidence="11">
    <location>
        <begin position="281"/>
        <end position="283"/>
    </location>
    <ligand>
        <name>FMN</name>
        <dbReference type="ChEBI" id="CHEBI:58210"/>
    </ligand>
</feature>
<feature type="binding site" evidence="11">
    <location>
        <position position="74"/>
    </location>
    <ligand>
        <name>FMN</name>
        <dbReference type="ChEBI" id="CHEBI:58210"/>
    </ligand>
</feature>
<reference evidence="13 14" key="1">
    <citation type="submission" date="2017-04" db="EMBL/GenBank/DDBJ databases">
        <authorList>
            <person name="Afonso C.L."/>
            <person name="Miller P.J."/>
            <person name="Scott M.A."/>
            <person name="Spackman E."/>
            <person name="Goraichik I."/>
            <person name="Dimitrov K.M."/>
            <person name="Suarez D.L."/>
            <person name="Swayne D.E."/>
        </authorList>
    </citation>
    <scope>NUCLEOTIDE SEQUENCE [LARGE SCALE GENOMIC DNA]</scope>
    <source>
        <strain evidence="13 14">CGMCC 1.10972</strain>
    </source>
</reference>
<evidence type="ECO:0000256" key="3">
    <source>
        <dbReference type="ARBA" id="ARBA00022630"/>
    </source>
</evidence>
<dbReference type="SMART" id="SM01240">
    <property type="entry name" value="IMPDH"/>
    <property type="match status" value="1"/>
</dbReference>
<evidence type="ECO:0000256" key="6">
    <source>
        <dbReference type="ARBA" id="ARBA00022842"/>
    </source>
</evidence>